<organism evidence="1 2">
    <name type="scientific">Linnemannia hyalina</name>
    <dbReference type="NCBI Taxonomy" id="64524"/>
    <lineage>
        <taxon>Eukaryota</taxon>
        <taxon>Fungi</taxon>
        <taxon>Fungi incertae sedis</taxon>
        <taxon>Mucoromycota</taxon>
        <taxon>Mortierellomycotina</taxon>
        <taxon>Mortierellomycetes</taxon>
        <taxon>Mortierellales</taxon>
        <taxon>Mortierellaceae</taxon>
        <taxon>Linnemannia</taxon>
    </lineage>
</organism>
<reference evidence="1" key="1">
    <citation type="submission" date="2021-06" db="EMBL/GenBank/DDBJ databases">
        <title>Genome Sequence of Mortierella hyaline Strain SCG-10, a Cold-Adapted, Nitrate-Reducing Fungus Isolated from Soil in Minnesota, USA.</title>
        <authorList>
            <person name="Aldossari N."/>
        </authorList>
    </citation>
    <scope>NUCLEOTIDE SEQUENCE</scope>
    <source>
        <strain evidence="1">SCG-10</strain>
    </source>
</reference>
<dbReference type="OrthoDB" id="2431349at2759"/>
<accession>A0A9P7XYM2</accession>
<proteinExistence type="predicted"/>
<comment type="caution">
    <text evidence="1">The sequence shown here is derived from an EMBL/GenBank/DDBJ whole genome shotgun (WGS) entry which is preliminary data.</text>
</comment>
<dbReference type="AlphaFoldDB" id="A0A9P7XYM2"/>
<protein>
    <submittedName>
        <fullName evidence="1">Uncharacterized protein</fullName>
    </submittedName>
</protein>
<dbReference type="Proteomes" id="UP000707451">
    <property type="component" value="Unassembled WGS sequence"/>
</dbReference>
<evidence type="ECO:0000313" key="2">
    <source>
        <dbReference type="Proteomes" id="UP000707451"/>
    </source>
</evidence>
<name>A0A9P7XYM2_9FUNG</name>
<dbReference type="EMBL" id="JAHRHY010000004">
    <property type="protein sequence ID" value="KAG9069765.1"/>
    <property type="molecule type" value="Genomic_DNA"/>
</dbReference>
<keyword evidence="2" id="KW-1185">Reference proteome</keyword>
<sequence length="418" mass="45436">MGIIKLDCLAVNPNNTIVYGIGSAYIDGINNFTREDASLLLVRSELNLTSFKRIKWIIVSIVQAKEFPYFWAQSTDFVDCAVSRTGIFTALAVQKPTYKNYGSTVWTGIKFDPASGVKGANGSSQVGGSSGWEPFGAGNDYLNAGYFMSHAAIYYDQRVKVQGGPAEGVVKERFIHAVMRGDGKLLFGSYGPNDSLSNDTFASWNMNSSLPFPQTPKLMSLGQGYAHVYREEAGTITSYPLTDVNASIPSYISTNALPGLTLKHIIPGVRNGISFLACIGDNSMYFISNLLETNNTITTPKTSQIYPITTTNSTSTSLSTPLRPYLFVTSQYNTTDSPIEISYSSPVIQNTFHFGISLSSEGHIYGINLSGNSSSNTFGRTENAGAVWVNAPYDSHFGIALAPPWDMPEEQYSRGRVG</sequence>
<evidence type="ECO:0000313" key="1">
    <source>
        <dbReference type="EMBL" id="KAG9069765.1"/>
    </source>
</evidence>
<gene>
    <name evidence="1" type="ORF">KI688_009090</name>
</gene>